<keyword evidence="3" id="KW-1185">Reference proteome</keyword>
<feature type="compositionally biased region" description="Polar residues" evidence="1">
    <location>
        <begin position="350"/>
        <end position="359"/>
    </location>
</feature>
<feature type="region of interest" description="Disordered" evidence="1">
    <location>
        <begin position="332"/>
        <end position="359"/>
    </location>
</feature>
<dbReference type="AlphaFoldDB" id="A0A8D2LV26"/>
<protein>
    <submittedName>
        <fullName evidence="2">Cilia and flagella associated protein 161</fullName>
    </submittedName>
</protein>
<dbReference type="Pfam" id="PF24569">
    <property type="entry name" value="CFAP161"/>
    <property type="match status" value="1"/>
</dbReference>
<dbReference type="GO" id="GO:0060271">
    <property type="term" value="P:cilium assembly"/>
    <property type="evidence" value="ECO:0007669"/>
    <property type="project" value="TreeGrafter"/>
</dbReference>
<dbReference type="InterPro" id="IPR055325">
    <property type="entry name" value="CF161"/>
</dbReference>
<organism evidence="2 3">
    <name type="scientific">Varanus komodoensis</name>
    <name type="common">Komodo dragon</name>
    <dbReference type="NCBI Taxonomy" id="61221"/>
    <lineage>
        <taxon>Eukaryota</taxon>
        <taxon>Metazoa</taxon>
        <taxon>Chordata</taxon>
        <taxon>Craniata</taxon>
        <taxon>Vertebrata</taxon>
        <taxon>Euteleostomi</taxon>
        <taxon>Lepidosauria</taxon>
        <taxon>Squamata</taxon>
        <taxon>Bifurcata</taxon>
        <taxon>Unidentata</taxon>
        <taxon>Episquamata</taxon>
        <taxon>Toxicofera</taxon>
        <taxon>Anguimorpha</taxon>
        <taxon>Paleoanguimorpha</taxon>
        <taxon>Varanoidea</taxon>
        <taxon>Varanidae</taxon>
        <taxon>Varanus</taxon>
    </lineage>
</organism>
<name>A0A8D2LV26_VARKO</name>
<dbReference type="Ensembl" id="ENSVKKT00000027514.1">
    <property type="protein sequence ID" value="ENSVKKP00000026857.1"/>
    <property type="gene ID" value="ENSVKKG00000017513.1"/>
</dbReference>
<accession>A0A8D2LV26</accession>
<dbReference type="GO" id="GO:0031514">
    <property type="term" value="C:motile cilium"/>
    <property type="evidence" value="ECO:0007669"/>
    <property type="project" value="TreeGrafter"/>
</dbReference>
<reference evidence="2" key="1">
    <citation type="submission" date="2025-08" db="UniProtKB">
        <authorList>
            <consortium name="Ensembl"/>
        </authorList>
    </citation>
    <scope>IDENTIFICATION</scope>
</reference>
<evidence type="ECO:0000256" key="1">
    <source>
        <dbReference type="SAM" id="MobiDB-lite"/>
    </source>
</evidence>
<dbReference type="Proteomes" id="UP000694545">
    <property type="component" value="Unplaced"/>
</dbReference>
<dbReference type="OMA" id="IIHCKTN"/>
<dbReference type="PANTHER" id="PTHR24274:SF1">
    <property type="entry name" value="CILIA- AND FLAGELLA-ASSOCIATED PROTEIN 161"/>
    <property type="match status" value="1"/>
</dbReference>
<evidence type="ECO:0000313" key="3">
    <source>
        <dbReference type="Proteomes" id="UP000694545"/>
    </source>
</evidence>
<evidence type="ECO:0000313" key="2">
    <source>
        <dbReference type="Ensembl" id="ENSVKKP00000026857.1"/>
    </source>
</evidence>
<gene>
    <name evidence="2" type="primary">CFAP161</name>
</gene>
<proteinExistence type="predicted"/>
<reference evidence="2" key="2">
    <citation type="submission" date="2025-09" db="UniProtKB">
        <authorList>
            <consortium name="Ensembl"/>
        </authorList>
    </citation>
    <scope>IDENTIFICATION</scope>
</reference>
<dbReference type="PANTHER" id="PTHR24274">
    <property type="entry name" value="CILIA- AND FLAGELLA-ASSOCIATED PROTEIN 161"/>
    <property type="match status" value="1"/>
</dbReference>
<sequence length="359" mass="40556">MATCKLNTDQLPCLELFVQLPLGCFVLDLAPPARSVSTQPRSPFHLGAARMFNRRTSMSGREYSPGVLIGNWNEDVYLEEECLKDFLYRRERGELLIQRSKKIKEHLYKKEQLSVSKDGFIHFGDTVMLLSPDNNKSPMENYPAVCGNLSLAVNPDEASVHRSARLPVPCGMSACKTVTPAGRNVFQILSTEGEAMGEPVRFGQNFGLGTAGGFPEPMLFLASDHKTFINMAKKSSHQSVFMTDELSYLASWQATFLDPQYRMEYEGFPVPANTKILIIHSHTNQGLAIPRNFWIWTYFGKEYEVNCHTYLDSHKAEEDKNHWIVVTGNASSEETTMFDRPTPPSEETRAQNQELRAET</sequence>